<proteinExistence type="predicted"/>
<protein>
    <submittedName>
        <fullName evidence="1">Uncharacterized protein</fullName>
    </submittedName>
</protein>
<evidence type="ECO:0000313" key="1">
    <source>
        <dbReference type="EMBL" id="HIX38236.1"/>
    </source>
</evidence>
<name>A0A9D1VMN6_9FIRM</name>
<accession>A0A9D1VMN6</accession>
<dbReference type="EMBL" id="DXFG01000220">
    <property type="protein sequence ID" value="HIX38236.1"/>
    <property type="molecule type" value="Genomic_DNA"/>
</dbReference>
<gene>
    <name evidence="1" type="ORF">H9738_10275</name>
</gene>
<evidence type="ECO:0000313" key="2">
    <source>
        <dbReference type="Proteomes" id="UP000824230"/>
    </source>
</evidence>
<dbReference type="Proteomes" id="UP000824230">
    <property type="component" value="Unassembled WGS sequence"/>
</dbReference>
<sequence length="150" mass="17352">MQIHQIMEWADTLCRAILKEMEQAESRETYSRIKAKLWGKTGDEKELVFLLDFSEEKNEAGESLLIARLTVFVSFGEAWKDTKELGIYKNQKETVQDIKKGTMRRKLLTLLPDMVRQGESRLYYGEISEASPEYETAGGRYTRHLPGKAQ</sequence>
<reference evidence="1" key="2">
    <citation type="submission" date="2021-04" db="EMBL/GenBank/DDBJ databases">
        <authorList>
            <person name="Gilroy R."/>
        </authorList>
    </citation>
    <scope>NUCLEOTIDE SEQUENCE</scope>
    <source>
        <strain evidence="1">ChiHjej12B11-1927</strain>
    </source>
</reference>
<comment type="caution">
    <text evidence="1">The sequence shown here is derived from an EMBL/GenBank/DDBJ whole genome shotgun (WGS) entry which is preliminary data.</text>
</comment>
<reference evidence="1" key="1">
    <citation type="journal article" date="2021" name="PeerJ">
        <title>Extensive microbial diversity within the chicken gut microbiome revealed by metagenomics and culture.</title>
        <authorList>
            <person name="Gilroy R."/>
            <person name="Ravi A."/>
            <person name="Getino M."/>
            <person name="Pursley I."/>
            <person name="Horton D.L."/>
            <person name="Alikhan N.F."/>
            <person name="Baker D."/>
            <person name="Gharbi K."/>
            <person name="Hall N."/>
            <person name="Watson M."/>
            <person name="Adriaenssens E.M."/>
            <person name="Foster-Nyarko E."/>
            <person name="Jarju S."/>
            <person name="Secka A."/>
            <person name="Antonio M."/>
            <person name="Oren A."/>
            <person name="Chaudhuri R.R."/>
            <person name="La Ragione R."/>
            <person name="Hildebrand F."/>
            <person name="Pallen M.J."/>
        </authorList>
    </citation>
    <scope>NUCLEOTIDE SEQUENCE</scope>
    <source>
        <strain evidence="1">ChiHjej12B11-1927</strain>
    </source>
</reference>
<dbReference type="AlphaFoldDB" id="A0A9D1VMN6"/>
<organism evidence="1 2">
    <name type="scientific">Candidatus Blautia pullistercoris</name>
    <dbReference type="NCBI Taxonomy" id="2838499"/>
    <lineage>
        <taxon>Bacteria</taxon>
        <taxon>Bacillati</taxon>
        <taxon>Bacillota</taxon>
        <taxon>Clostridia</taxon>
        <taxon>Lachnospirales</taxon>
        <taxon>Lachnospiraceae</taxon>
        <taxon>Blautia</taxon>
    </lineage>
</organism>